<organism evidence="3 4">
    <name type="scientific">Thalassiosira oceanica</name>
    <name type="common">Marine diatom</name>
    <dbReference type="NCBI Taxonomy" id="159749"/>
    <lineage>
        <taxon>Eukaryota</taxon>
        <taxon>Sar</taxon>
        <taxon>Stramenopiles</taxon>
        <taxon>Ochrophyta</taxon>
        <taxon>Bacillariophyta</taxon>
        <taxon>Coscinodiscophyceae</taxon>
        <taxon>Thalassiosirophycidae</taxon>
        <taxon>Thalassiosirales</taxon>
        <taxon>Thalassiosiraceae</taxon>
        <taxon>Thalassiosira</taxon>
    </lineage>
</organism>
<feature type="region of interest" description="Disordered" evidence="2">
    <location>
        <begin position="632"/>
        <end position="673"/>
    </location>
</feature>
<evidence type="ECO:0000313" key="4">
    <source>
        <dbReference type="Proteomes" id="UP000266841"/>
    </source>
</evidence>
<comment type="caution">
    <text evidence="3">The sequence shown here is derived from an EMBL/GenBank/DDBJ whole genome shotgun (WGS) entry which is preliminary data.</text>
</comment>
<gene>
    <name evidence="3" type="ORF">THAOC_16392</name>
</gene>
<feature type="compositionally biased region" description="Basic and acidic residues" evidence="2">
    <location>
        <begin position="539"/>
        <end position="548"/>
    </location>
</feature>
<keyword evidence="1" id="KW-0175">Coiled coil</keyword>
<feature type="compositionally biased region" description="Basic residues" evidence="2">
    <location>
        <begin position="1002"/>
        <end position="1027"/>
    </location>
</feature>
<feature type="compositionally biased region" description="Low complexity" evidence="2">
    <location>
        <begin position="686"/>
        <end position="698"/>
    </location>
</feature>
<feature type="compositionally biased region" description="Basic residues" evidence="2">
    <location>
        <begin position="737"/>
        <end position="748"/>
    </location>
</feature>
<feature type="compositionally biased region" description="Acidic residues" evidence="2">
    <location>
        <begin position="637"/>
        <end position="647"/>
    </location>
</feature>
<feature type="coiled-coil region" evidence="1">
    <location>
        <begin position="825"/>
        <end position="859"/>
    </location>
</feature>
<sequence>MKKFQNRCRLRREKRIGMTFSKGRHKTDVAMWPFVNAAPQPSAAPRPLSRRSDRASRARATVSAQDVANDFVENAGTATYTPDDGTRRAAQPQHPRGGSTERSSCTTRSFRSRCGDADATLPQLSRYSIPSLRQMLQNTEECLQETQEDIQRTLDNLIDAPSAGASFDRLMRQLQMLKQRLRKYEAKRTTLKADLGVSPPDPAPDKTPGATLPQLGATPTSARLVEKTLPAAAKLLRRLSDLYTAFTINDEIDWDQKALADLIDDIIDLWRMVVHLGEHESLASHGHESRIDGLVTRVLDQLIQSHQDLSCMTETLQDKRLRVTESLRPLNKTFNGLQLNSPEYKRLLNSMRAIKCDGINVDLRSGEVYRRSCEIKILWTQLRQYEGSTRSMSHIPSWKEGITESRCLVQIRHNELASLQTAMARTEAELAVLEQTEDMSPPPTPRTTPRRSASQPQPAAPTAVRRCSDKGQQIFQRGFDITEGDVLGGTEEDVLGRTSSQKDDDSKSHSPTEVEGDKDIKGAAFERVAPPADGTTSHSHPEVEGDADIKGTAVDQAATTDGTVLTSYSMVEGDTKCGGADVHYVPQEDNEPDDVVQSLELSASDLYDDEADFPRRTATNADADAGIAAANIVPIGADDDEPCEDDALPPNATTSTDSPPSGGRESYKSILKSGLDHKPVSLIQATAAAPPRQTTSPSCAPSLMAPANNITTPMTGGQGKGAPAKAPPRQSNGRSSGRSKHKKKKGKHAVSAIALPHQPRRQSSQQSELAPTAILPRSHVVATDGPRPPLHRQLWSPATLTNQSSIKGGARANRMTSANGDGQAMLALKRQLTRLLLTNSRLRQENSRLTSDLADARMAVQVSPHDREDVAAGDDDDATVAMSNLITVDGCETFPDHWDDNVCEAVLVWDDDIHSAAEVPSSYEDAADDRVDDAIDGGAPVHKGVAVDRSLHQGSPSNIQSVHAAPSLSFELVSTGTEDIRLIETNNQRKSQDVEGLPLEPKRKRRCKRTRKRPRRRKGKANKRRPGHSPVTPPRHHD</sequence>
<feature type="region of interest" description="Disordered" evidence="2">
    <location>
        <begin position="434"/>
        <end position="468"/>
    </location>
</feature>
<feature type="region of interest" description="Disordered" evidence="2">
    <location>
        <begin position="987"/>
        <end position="1038"/>
    </location>
</feature>
<protein>
    <submittedName>
        <fullName evidence="3">Uncharacterized protein</fullName>
    </submittedName>
</protein>
<feature type="region of interest" description="Disordered" evidence="2">
    <location>
        <begin position="496"/>
        <end position="521"/>
    </location>
</feature>
<evidence type="ECO:0000256" key="2">
    <source>
        <dbReference type="SAM" id="MobiDB-lite"/>
    </source>
</evidence>
<feature type="region of interest" description="Disordered" evidence="2">
    <location>
        <begin position="529"/>
        <end position="548"/>
    </location>
</feature>
<feature type="compositionally biased region" description="Basic and acidic residues" evidence="2">
    <location>
        <begin position="500"/>
        <end position="521"/>
    </location>
</feature>
<dbReference type="AlphaFoldDB" id="K0SXI5"/>
<proteinExistence type="predicted"/>
<evidence type="ECO:0000256" key="1">
    <source>
        <dbReference type="SAM" id="Coils"/>
    </source>
</evidence>
<feature type="region of interest" description="Disordered" evidence="2">
    <location>
        <begin position="686"/>
        <end position="778"/>
    </location>
</feature>
<dbReference type="Proteomes" id="UP000266841">
    <property type="component" value="Unassembled WGS sequence"/>
</dbReference>
<feature type="compositionally biased region" description="Low complexity" evidence="2">
    <location>
        <begin position="450"/>
        <end position="463"/>
    </location>
</feature>
<feature type="coiled-coil region" evidence="1">
    <location>
        <begin position="129"/>
        <end position="194"/>
    </location>
</feature>
<feature type="compositionally biased region" description="Low complexity" evidence="2">
    <location>
        <begin position="38"/>
        <end position="47"/>
    </location>
</feature>
<feature type="compositionally biased region" description="Low complexity" evidence="2">
    <location>
        <begin position="721"/>
        <end position="736"/>
    </location>
</feature>
<keyword evidence="4" id="KW-1185">Reference proteome</keyword>
<dbReference type="EMBL" id="AGNL01018509">
    <property type="protein sequence ID" value="EJK62977.1"/>
    <property type="molecule type" value="Genomic_DNA"/>
</dbReference>
<feature type="region of interest" description="Disordered" evidence="2">
    <location>
        <begin position="38"/>
        <end position="112"/>
    </location>
</feature>
<feature type="compositionally biased region" description="Low complexity" evidence="2">
    <location>
        <begin position="96"/>
        <end position="109"/>
    </location>
</feature>
<feature type="region of interest" description="Disordered" evidence="2">
    <location>
        <begin position="194"/>
        <end position="216"/>
    </location>
</feature>
<evidence type="ECO:0000313" key="3">
    <source>
        <dbReference type="EMBL" id="EJK62977.1"/>
    </source>
</evidence>
<name>K0SXI5_THAOC</name>
<accession>K0SXI5</accession>
<reference evidence="3 4" key="1">
    <citation type="journal article" date="2012" name="Genome Biol.">
        <title>Genome and low-iron response of an oceanic diatom adapted to chronic iron limitation.</title>
        <authorList>
            <person name="Lommer M."/>
            <person name="Specht M."/>
            <person name="Roy A.S."/>
            <person name="Kraemer L."/>
            <person name="Andreson R."/>
            <person name="Gutowska M.A."/>
            <person name="Wolf J."/>
            <person name="Bergner S.V."/>
            <person name="Schilhabel M.B."/>
            <person name="Klostermeier U.C."/>
            <person name="Beiko R.G."/>
            <person name="Rosenstiel P."/>
            <person name="Hippler M."/>
            <person name="Laroche J."/>
        </authorList>
    </citation>
    <scope>NUCLEOTIDE SEQUENCE [LARGE SCALE GENOMIC DNA]</scope>
    <source>
        <strain evidence="3 4">CCMP1005</strain>
    </source>
</reference>